<feature type="transmembrane region" description="Helical" evidence="1">
    <location>
        <begin position="54"/>
        <end position="75"/>
    </location>
</feature>
<accession>A0ABU5JRL4</accession>
<dbReference type="RefSeq" id="WP_374216708.1">
    <property type="nucleotide sequence ID" value="NZ_JAXOVW010000003.1"/>
</dbReference>
<evidence type="ECO:0000313" key="3">
    <source>
        <dbReference type="Proteomes" id="UP001291930"/>
    </source>
</evidence>
<keyword evidence="1" id="KW-1133">Transmembrane helix</keyword>
<proteinExistence type="predicted"/>
<keyword evidence="3" id="KW-1185">Reference proteome</keyword>
<comment type="caution">
    <text evidence="2">The sequence shown here is derived from an EMBL/GenBank/DDBJ whole genome shotgun (WGS) entry which is preliminary data.</text>
</comment>
<evidence type="ECO:0000256" key="1">
    <source>
        <dbReference type="SAM" id="Phobius"/>
    </source>
</evidence>
<reference evidence="3" key="1">
    <citation type="submission" date="2023-11" db="EMBL/GenBank/DDBJ databases">
        <title>Genome Sequence of Bacillus pseudomycoides stain BUPM19.</title>
        <authorList>
            <person name="Farhat A."/>
        </authorList>
    </citation>
    <scope>NUCLEOTIDE SEQUENCE [LARGE SCALE GENOMIC DNA]</scope>
    <source>
        <strain evidence="3">BUPM19</strain>
    </source>
</reference>
<organism evidence="2 3">
    <name type="scientific">Bacillus bingmayongensis</name>
    <dbReference type="NCBI Taxonomy" id="1150157"/>
    <lineage>
        <taxon>Bacteria</taxon>
        <taxon>Bacillati</taxon>
        <taxon>Bacillota</taxon>
        <taxon>Bacilli</taxon>
        <taxon>Bacillales</taxon>
        <taxon>Bacillaceae</taxon>
        <taxon>Bacillus</taxon>
    </lineage>
</organism>
<dbReference type="EMBL" id="JAXOVW010000003">
    <property type="protein sequence ID" value="MDZ5606076.1"/>
    <property type="molecule type" value="Genomic_DNA"/>
</dbReference>
<gene>
    <name evidence="2" type="ORF">U2I54_02855</name>
</gene>
<name>A0ABU5JRL4_9BACI</name>
<protein>
    <submittedName>
        <fullName evidence="2">Uncharacterized protein</fullName>
    </submittedName>
</protein>
<keyword evidence="1" id="KW-0472">Membrane</keyword>
<feature type="transmembrane region" description="Helical" evidence="1">
    <location>
        <begin position="30"/>
        <end position="48"/>
    </location>
</feature>
<evidence type="ECO:0000313" key="2">
    <source>
        <dbReference type="EMBL" id="MDZ5606076.1"/>
    </source>
</evidence>
<sequence>MVVNHYINEGKKLFDYVTDPDGLLTDVSTYAGYAAAGLGFLSVATLWFPPAAGVFALGSTLAGGVALAADIPLYFMGKKDGTAVAADLIGVIPGGATAGKTVQTLRSYTNAEKTIGYWLNRGMTEKEAIQQVKDNVTGVWNSTFGMWGATRDSAPK</sequence>
<keyword evidence="1" id="KW-0812">Transmembrane</keyword>
<dbReference type="Proteomes" id="UP001291930">
    <property type="component" value="Unassembled WGS sequence"/>
</dbReference>